<accession>A0A8T0LXU3</accession>
<dbReference type="Proteomes" id="UP000785171">
    <property type="component" value="Unassembled WGS sequence"/>
</dbReference>
<comment type="caution">
    <text evidence="3">The sequence shown here is derived from an EMBL/GenBank/DDBJ whole genome shotgun (WGS) entry which is preliminary data.</text>
</comment>
<dbReference type="PANTHER" id="PTHR45751">
    <property type="entry name" value="COPINE FAMILY PROTEIN 1"/>
    <property type="match status" value="1"/>
</dbReference>
<dbReference type="AlphaFoldDB" id="A0A8T0LXU3"/>
<dbReference type="GO" id="GO:0005634">
    <property type="term" value="C:nucleus"/>
    <property type="evidence" value="ECO:0007669"/>
    <property type="project" value="TreeGrafter"/>
</dbReference>
<reference evidence="3" key="1">
    <citation type="journal article" date="2015" name="Genom Data">
        <title>Genome sequences of six Phytophthora species associated with forests in New Zealand.</title>
        <authorList>
            <person name="Studholme D.J."/>
            <person name="McDougal R.L."/>
            <person name="Sambles C."/>
            <person name="Hansen E."/>
            <person name="Hardy G."/>
            <person name="Grant M."/>
            <person name="Ganley R.J."/>
            <person name="Williams N.M."/>
        </authorList>
    </citation>
    <scope>NUCLEOTIDE SEQUENCE</scope>
    <source>
        <strain evidence="3">NZFS 2646</strain>
    </source>
</reference>
<protein>
    <recommendedName>
        <fullName evidence="2">Copine C-terminal domain-containing protein</fullName>
    </recommendedName>
</protein>
<evidence type="ECO:0000256" key="1">
    <source>
        <dbReference type="SAM" id="MobiDB-lite"/>
    </source>
</evidence>
<proteinExistence type="predicted"/>
<feature type="region of interest" description="Disordered" evidence="1">
    <location>
        <begin position="1"/>
        <end position="22"/>
    </location>
</feature>
<evidence type="ECO:0000259" key="2">
    <source>
        <dbReference type="Pfam" id="PF07002"/>
    </source>
</evidence>
<name>A0A8T0LXU3_9STRA</name>
<dbReference type="Pfam" id="PF07002">
    <property type="entry name" value="Copine"/>
    <property type="match status" value="1"/>
</dbReference>
<dbReference type="EMBL" id="JPWV03000158">
    <property type="protein sequence ID" value="KAG2522773.1"/>
    <property type="molecule type" value="Genomic_DNA"/>
</dbReference>
<dbReference type="SUPFAM" id="SSF53300">
    <property type="entry name" value="vWA-like"/>
    <property type="match status" value="1"/>
</dbReference>
<dbReference type="PANTHER" id="PTHR45751:SF11">
    <property type="entry name" value="COPINE FAMILY PROTEIN 2"/>
    <property type="match status" value="1"/>
</dbReference>
<organism evidence="3 4">
    <name type="scientific">Phytophthora kernoviae</name>
    <dbReference type="NCBI Taxonomy" id="325452"/>
    <lineage>
        <taxon>Eukaryota</taxon>
        <taxon>Sar</taxon>
        <taxon>Stramenopiles</taxon>
        <taxon>Oomycota</taxon>
        <taxon>Peronosporomycetes</taxon>
        <taxon>Peronosporales</taxon>
        <taxon>Peronosporaceae</taxon>
        <taxon>Phytophthora</taxon>
    </lineage>
</organism>
<evidence type="ECO:0000313" key="4">
    <source>
        <dbReference type="Proteomes" id="UP000785171"/>
    </source>
</evidence>
<dbReference type="InterPro" id="IPR010734">
    <property type="entry name" value="Copine_C"/>
</dbReference>
<feature type="domain" description="Copine C-terminal" evidence="2">
    <location>
        <begin position="255"/>
        <end position="483"/>
    </location>
</feature>
<dbReference type="GO" id="GO:0016567">
    <property type="term" value="P:protein ubiquitination"/>
    <property type="evidence" value="ECO:0007669"/>
    <property type="project" value="TreeGrafter"/>
</dbReference>
<dbReference type="InterPro" id="IPR036465">
    <property type="entry name" value="vWFA_dom_sf"/>
</dbReference>
<reference evidence="3" key="2">
    <citation type="submission" date="2020-06" db="EMBL/GenBank/DDBJ databases">
        <authorList>
            <person name="Studholme D.J."/>
        </authorList>
    </citation>
    <scope>NUCLEOTIDE SEQUENCE</scope>
    <source>
        <strain evidence="3">NZFS 2646</strain>
    </source>
</reference>
<evidence type="ECO:0000313" key="3">
    <source>
        <dbReference type="EMBL" id="KAG2522773.1"/>
    </source>
</evidence>
<sequence length="486" mass="55603">MKKRPLPIEENTDDPHQTKAPKTSLKTTKCCYCGKEFKTPGLKLHQNRCKSKPLREPHVYKFCILNEHIFERVRSSLHNQTLTKLQMITGDKTDFTSTEQEGGPNYKPRVTTTEARAMYKIHGLSGIPCEIRKYYTLYDREALNKHMLHTFGPKLEWLRMIEKKPIDIMTGAKVVASVVDMMGDMSFFFAHTTHLRRCENKIESFREYDDMWYPRDEYQYMMQPYAIQKALRNMNLESSNMMFATCGETSFDGKCLHALDSSKQLLNPYQEALTRLGRVLVEFDDDRSIQVWGFGDAKTPADEVFSFTPENTLGGCKSFNEIWHRYHDITPTVTLGEKPVNLGPVLRHATAVAREVAGFHMLVILVSSQLADQHLADTAQAIVDASMLPLSTIVIGVGDGPWDNMKTLDDQLPQRQFDNFQFVNFQNVMHTANEETKKVLANRIQDSNAECPATSCELDPVDLCFTLQILMEVPVQYDAMCKLNLL</sequence>
<dbReference type="GO" id="GO:0004842">
    <property type="term" value="F:ubiquitin-protein transferase activity"/>
    <property type="evidence" value="ECO:0007669"/>
    <property type="project" value="TreeGrafter"/>
</dbReference>
<gene>
    <name evidence="3" type="ORF">JM16_004485</name>
</gene>
<dbReference type="InterPro" id="IPR052079">
    <property type="entry name" value="E3_ligase/Copine_domain"/>
</dbReference>